<evidence type="ECO:0000256" key="1">
    <source>
        <dbReference type="SAM" id="Coils"/>
    </source>
</evidence>
<feature type="coiled-coil region" evidence="1">
    <location>
        <begin position="478"/>
        <end position="512"/>
    </location>
</feature>
<dbReference type="Gene3D" id="1.10.472.80">
    <property type="entry name" value="Ypt/Rab-GAP domain of gyp1p, domain 3"/>
    <property type="match status" value="1"/>
</dbReference>
<dbReference type="HOGENOM" id="CLU_547452_0_0_1"/>
<feature type="domain" description="Rab-GAP TBC" evidence="3">
    <location>
        <begin position="268"/>
        <end position="366"/>
    </location>
</feature>
<organism evidence="4 5">
    <name type="scientific">Scheffersomyces stipitis (strain ATCC 58785 / CBS 6054 / NBRC 10063 / NRRL Y-11545)</name>
    <name type="common">Yeast</name>
    <name type="synonym">Pichia stipitis</name>
    <dbReference type="NCBI Taxonomy" id="322104"/>
    <lineage>
        <taxon>Eukaryota</taxon>
        <taxon>Fungi</taxon>
        <taxon>Dikarya</taxon>
        <taxon>Ascomycota</taxon>
        <taxon>Saccharomycotina</taxon>
        <taxon>Pichiomycetes</taxon>
        <taxon>Debaryomycetaceae</taxon>
        <taxon>Scheffersomyces</taxon>
    </lineage>
</organism>
<dbReference type="InterPro" id="IPR000195">
    <property type="entry name" value="Rab-GAP-TBC_dom"/>
</dbReference>
<dbReference type="OMA" id="KYENEFH"/>
<dbReference type="AlphaFoldDB" id="A3LNF9"/>
<name>A3LNF9_PICST</name>
<dbReference type="Proteomes" id="UP000002258">
    <property type="component" value="Chromosome 2"/>
</dbReference>
<dbReference type="InParanoid" id="A3LNF9"/>
<reference evidence="4 5" key="1">
    <citation type="journal article" date="2007" name="Nat. Biotechnol.">
        <title>Genome sequence of the lignocellulose-bioconverting and xylose-fermenting yeast Pichia stipitis.</title>
        <authorList>
            <person name="Jeffries T.W."/>
            <person name="Grigoriev I.V."/>
            <person name="Grimwood J."/>
            <person name="Laplaza J.M."/>
            <person name="Aerts A."/>
            <person name="Salamov A."/>
            <person name="Schmutz J."/>
            <person name="Lindquist E."/>
            <person name="Dehal P."/>
            <person name="Shapiro H."/>
            <person name="Jin Y.S."/>
            <person name="Passoth V."/>
            <person name="Richardson P.M."/>
        </authorList>
    </citation>
    <scope>NUCLEOTIDE SEQUENCE [LARGE SCALE GENOMIC DNA]</scope>
    <source>
        <strain evidence="5">ATCC 58785 / CBS 6054 / NBRC 10063 / NRRL Y-11545</strain>
    </source>
</reference>
<feature type="compositionally biased region" description="Pro residues" evidence="2">
    <location>
        <begin position="1"/>
        <end position="10"/>
    </location>
</feature>
<feature type="compositionally biased region" description="Pro residues" evidence="2">
    <location>
        <begin position="22"/>
        <end position="32"/>
    </location>
</feature>
<protein>
    <recommendedName>
        <fullName evidence="3">Rab-GAP TBC domain-containing protein</fullName>
    </recommendedName>
</protein>
<dbReference type="EMBL" id="CP000496">
    <property type="protein sequence ID" value="ABN64851.2"/>
    <property type="molecule type" value="Genomic_DNA"/>
</dbReference>
<proteinExistence type="predicted"/>
<dbReference type="eggNOG" id="KOG1102">
    <property type="taxonomic scope" value="Eukaryota"/>
</dbReference>
<dbReference type="Pfam" id="PF23436">
    <property type="entry name" value="RabGap-TBC_2"/>
    <property type="match status" value="1"/>
</dbReference>
<dbReference type="KEGG" id="pic:PICST_25321"/>
<evidence type="ECO:0000313" key="4">
    <source>
        <dbReference type="EMBL" id="ABN64851.2"/>
    </source>
</evidence>
<accession>A3LNF9</accession>
<evidence type="ECO:0000259" key="3">
    <source>
        <dbReference type="Pfam" id="PF23436"/>
    </source>
</evidence>
<feature type="non-terminal residue" evidence="4">
    <location>
        <position position="515"/>
    </location>
</feature>
<keyword evidence="1" id="KW-0175">Coiled coil</keyword>
<keyword evidence="5" id="KW-1185">Reference proteome</keyword>
<evidence type="ECO:0000256" key="2">
    <source>
        <dbReference type="SAM" id="MobiDB-lite"/>
    </source>
</evidence>
<gene>
    <name evidence="4" type="ORF">PICST_25321</name>
</gene>
<sequence>MSEELPPLPPRKSVETESEPQVPVPPELPPREPVNTETPAKVPVSYTYSDSLSTISVIRQDELYGSPQMNENSDLFTVGGAIGSENLKQRLSDLVNDEKDEVVQFWHNLIEDYSNSYIRERRINDLDNHLVSGIPENLRSLVYLKTLQIRYKIHHKETYESLVTKARYAEINKEQEGLIESLKLDARLKDIIRVFNYYTNEKAPVKMNSSGSIDVNTSPGRENEATTHLPPNQFIISISKVVESIPNLSSEEMLYVLLKLNKLYSFLIKEELFYKINRTLEDYNSVLFKYISIQGINLESMYKKVLFTFFQDKFEPEKLLIILDFIVFHGFDFILRLLAWAFAENEDKIAELEGDELNEFINSNEFFSDLNFEILQVLQQDPNVIKFENEYHLMTANSLNRNNNELMNLREVNDDLLIKINELNRQSENLRITHGEILGQSESYTVDLDRAVGEKLRLQTTRDTLQEKYEHLTMKENLKNTIKANEEFADRNRELEEQIAEIRASIEKKKAKLAK</sequence>
<evidence type="ECO:0000313" key="5">
    <source>
        <dbReference type="Proteomes" id="UP000002258"/>
    </source>
</evidence>
<dbReference type="OrthoDB" id="4085843at2759"/>
<feature type="coiled-coil region" evidence="1">
    <location>
        <begin position="399"/>
        <end position="433"/>
    </location>
</feature>
<dbReference type="RefSeq" id="XP_001382880.2">
    <property type="nucleotide sequence ID" value="XM_001382843.1"/>
</dbReference>
<feature type="region of interest" description="Disordered" evidence="2">
    <location>
        <begin position="1"/>
        <end position="41"/>
    </location>
</feature>
<dbReference type="STRING" id="322104.A3LNF9"/>
<dbReference type="GeneID" id="4837159"/>